<evidence type="ECO:0000256" key="1">
    <source>
        <dbReference type="SAM" id="MobiDB-lite"/>
    </source>
</evidence>
<dbReference type="Proteomes" id="UP000765509">
    <property type="component" value="Unassembled WGS sequence"/>
</dbReference>
<sequence>MHLYGHTRLSNRPRLHAREDQRANALDQTQTPPKLAPDHRTFTQDQPAACFDRILLFDTSTPSKSSPVIEIKQTR</sequence>
<protein>
    <submittedName>
        <fullName evidence="2">Uncharacterized protein</fullName>
    </submittedName>
</protein>
<organism evidence="2 3">
    <name type="scientific">Austropuccinia psidii MF-1</name>
    <dbReference type="NCBI Taxonomy" id="1389203"/>
    <lineage>
        <taxon>Eukaryota</taxon>
        <taxon>Fungi</taxon>
        <taxon>Dikarya</taxon>
        <taxon>Basidiomycota</taxon>
        <taxon>Pucciniomycotina</taxon>
        <taxon>Pucciniomycetes</taxon>
        <taxon>Pucciniales</taxon>
        <taxon>Sphaerophragmiaceae</taxon>
        <taxon>Austropuccinia</taxon>
    </lineage>
</organism>
<feature type="region of interest" description="Disordered" evidence="1">
    <location>
        <begin position="1"/>
        <end position="40"/>
    </location>
</feature>
<proteinExistence type="predicted"/>
<reference evidence="2" key="1">
    <citation type="submission" date="2021-03" db="EMBL/GenBank/DDBJ databases">
        <title>Draft genome sequence of rust myrtle Austropuccinia psidii MF-1, a brazilian biotype.</title>
        <authorList>
            <person name="Quecine M.C."/>
            <person name="Pachon D.M.R."/>
            <person name="Bonatelli M.L."/>
            <person name="Correr F.H."/>
            <person name="Franceschini L.M."/>
            <person name="Leite T.F."/>
            <person name="Margarido G.R.A."/>
            <person name="Almeida C.A."/>
            <person name="Ferrarezi J.A."/>
            <person name="Labate C.A."/>
        </authorList>
    </citation>
    <scope>NUCLEOTIDE SEQUENCE</scope>
    <source>
        <strain evidence="2">MF-1</strain>
    </source>
</reference>
<accession>A0A9Q3B9K9</accession>
<keyword evidence="3" id="KW-1185">Reference proteome</keyword>
<evidence type="ECO:0000313" key="2">
    <source>
        <dbReference type="EMBL" id="MBW0461087.1"/>
    </source>
</evidence>
<comment type="caution">
    <text evidence="2">The sequence shown here is derived from an EMBL/GenBank/DDBJ whole genome shotgun (WGS) entry which is preliminary data.</text>
</comment>
<gene>
    <name evidence="2" type="ORF">O181_000802</name>
</gene>
<dbReference type="AlphaFoldDB" id="A0A9Q3B9K9"/>
<dbReference type="EMBL" id="AVOT02000102">
    <property type="protein sequence ID" value="MBW0461087.1"/>
    <property type="molecule type" value="Genomic_DNA"/>
</dbReference>
<name>A0A9Q3B9K9_9BASI</name>
<evidence type="ECO:0000313" key="3">
    <source>
        <dbReference type="Proteomes" id="UP000765509"/>
    </source>
</evidence>